<dbReference type="InterPro" id="IPR036291">
    <property type="entry name" value="NAD(P)-bd_dom_sf"/>
</dbReference>
<dbReference type="Pfam" id="PF13602">
    <property type="entry name" value="ADH_zinc_N_2"/>
    <property type="match status" value="1"/>
</dbReference>
<dbReference type="GO" id="GO:0070402">
    <property type="term" value="F:NADPH binding"/>
    <property type="evidence" value="ECO:0007669"/>
    <property type="project" value="TreeGrafter"/>
</dbReference>
<dbReference type="Pfam" id="PF08240">
    <property type="entry name" value="ADH_N"/>
    <property type="match status" value="1"/>
</dbReference>
<feature type="domain" description="Enoyl reductase (ER)" evidence="3">
    <location>
        <begin position="10"/>
        <end position="298"/>
    </location>
</feature>
<dbReference type="PANTHER" id="PTHR48106">
    <property type="entry name" value="QUINONE OXIDOREDUCTASE PIG3-RELATED"/>
    <property type="match status" value="1"/>
</dbReference>
<dbReference type="EMBL" id="CP023741">
    <property type="protein sequence ID" value="ATI80742.1"/>
    <property type="molecule type" value="Genomic_DNA"/>
</dbReference>
<evidence type="ECO:0000256" key="1">
    <source>
        <dbReference type="ARBA" id="ARBA00022857"/>
    </source>
</evidence>
<evidence type="ECO:0000313" key="5">
    <source>
        <dbReference type="Proteomes" id="UP000219422"/>
    </source>
</evidence>
<dbReference type="Proteomes" id="UP000219422">
    <property type="component" value="Chromosome"/>
</dbReference>
<reference evidence="4 5" key="1">
    <citation type="submission" date="2017-10" db="EMBL/GenBank/DDBJ databases">
        <title>Sphingobium yanoikuyae S72.</title>
        <authorList>
            <person name="Sanchez E."/>
            <person name="Bustos P."/>
            <person name="Mendoza P."/>
            <person name="Guo X."/>
            <person name="Mendoza A."/>
        </authorList>
    </citation>
    <scope>NUCLEOTIDE SEQUENCE [LARGE SCALE GENOMIC DNA]</scope>
    <source>
        <strain evidence="4 5">S72</strain>
    </source>
</reference>
<organism evidence="4 5">
    <name type="scientific">Sphingobium yanoikuyae</name>
    <name type="common">Sphingomonas yanoikuyae</name>
    <dbReference type="NCBI Taxonomy" id="13690"/>
    <lineage>
        <taxon>Bacteria</taxon>
        <taxon>Pseudomonadati</taxon>
        <taxon>Pseudomonadota</taxon>
        <taxon>Alphaproteobacteria</taxon>
        <taxon>Sphingomonadales</taxon>
        <taxon>Sphingomonadaceae</taxon>
        <taxon>Sphingobium</taxon>
    </lineage>
</organism>
<dbReference type="KEGG" id="sya:A6768_12565"/>
<protein>
    <submittedName>
        <fullName evidence="4">Alcohol dehydrogenase</fullName>
    </submittedName>
</protein>
<gene>
    <name evidence="4" type="ORF">A6768_12565</name>
</gene>
<dbReference type="SUPFAM" id="SSF50129">
    <property type="entry name" value="GroES-like"/>
    <property type="match status" value="1"/>
</dbReference>
<dbReference type="GO" id="GO:0016651">
    <property type="term" value="F:oxidoreductase activity, acting on NAD(P)H"/>
    <property type="evidence" value="ECO:0007669"/>
    <property type="project" value="TreeGrafter"/>
</dbReference>
<evidence type="ECO:0000259" key="3">
    <source>
        <dbReference type="SMART" id="SM00829"/>
    </source>
</evidence>
<keyword evidence="1" id="KW-0521">NADP</keyword>
<evidence type="ECO:0000313" key="4">
    <source>
        <dbReference type="EMBL" id="ATI80742.1"/>
    </source>
</evidence>
<accession>A0A291N064</accession>
<dbReference type="GeneID" id="57777661"/>
<dbReference type="RefSeq" id="WP_097383867.1">
    <property type="nucleotide sequence ID" value="NZ_CP023741.1"/>
</dbReference>
<proteinExistence type="predicted"/>
<dbReference type="SUPFAM" id="SSF51735">
    <property type="entry name" value="NAD(P)-binding Rossmann-fold domains"/>
    <property type="match status" value="1"/>
</dbReference>
<dbReference type="Gene3D" id="3.40.50.720">
    <property type="entry name" value="NAD(P)-binding Rossmann-like Domain"/>
    <property type="match status" value="1"/>
</dbReference>
<dbReference type="InterPro" id="IPR011032">
    <property type="entry name" value="GroES-like_sf"/>
</dbReference>
<keyword evidence="2" id="KW-0560">Oxidoreductase</keyword>
<dbReference type="InterPro" id="IPR020843">
    <property type="entry name" value="ER"/>
</dbReference>
<dbReference type="Gene3D" id="3.90.180.10">
    <property type="entry name" value="Medium-chain alcohol dehydrogenases, catalytic domain"/>
    <property type="match status" value="1"/>
</dbReference>
<dbReference type="InterPro" id="IPR013154">
    <property type="entry name" value="ADH-like_N"/>
</dbReference>
<dbReference type="CDD" id="cd05289">
    <property type="entry name" value="MDR_like_2"/>
    <property type="match status" value="1"/>
</dbReference>
<dbReference type="AlphaFoldDB" id="A0A291N064"/>
<dbReference type="SMART" id="SM00829">
    <property type="entry name" value="PKS_ER"/>
    <property type="match status" value="1"/>
</dbReference>
<evidence type="ECO:0000256" key="2">
    <source>
        <dbReference type="ARBA" id="ARBA00023002"/>
    </source>
</evidence>
<name>A0A291N064_SPHYA</name>
<sequence>MKAIVINRHGGPEVLESARLPIPEAQPGEVLLRVAAAAVNPADCKWRAGMFQAFMPVSFPHVLGYDVAAEVVGGDGFAPGIRVFGMLDPIRKGGYAEYVAAPAEFLAEIPGTLDFATAAAIATAGLTGLQMVERGVNVQPGQSVLITGALGAVGRFALHFAKERGAYVVCAVRAAHRDAVMALGADMVLTLGEGPLGGAPFDHVIDTVGGEAVGRLCVDLKPGGRIVTAATTPIPADGLPASPEFFAVTPSSGDLQRLGQAVVSGAIEVPVAQIMPLDQVAEAHRLVEQGGQGGKIILAP</sequence>